<dbReference type="Proteomes" id="UP000006867">
    <property type="component" value="Chromosome"/>
</dbReference>
<proteinExistence type="predicted"/>
<dbReference type="EMBL" id="CP002207">
    <property type="protein sequence ID" value="ADP31970.1"/>
    <property type="molecule type" value="Genomic_DNA"/>
</dbReference>
<name>A0ABM5LW17_BACA1</name>
<evidence type="ECO:0000313" key="2">
    <source>
        <dbReference type="Proteomes" id="UP000006867"/>
    </source>
</evidence>
<sequence>MLFRAAIPIVITILVLSGCTLSTISPVKKSGVDSIHHTQILFFSDEDHIDKEVPYYDALLDLEKDYPDHVENMKVYDDKKGWEDEIETVPTLMVVDQSHVVVKIEGCVKRKEDIIKPLQHVLAK</sequence>
<reference evidence="1 2" key="1">
    <citation type="journal article" date="2011" name="Front. Microbiol.">
        <title>Genomic signatures of strain selection and enhancement in Bacillus atrophaeus var. globigii, a historical biowarfare simulant.</title>
        <authorList>
            <person name="Gibbons H.S."/>
            <person name="Broomall S.M."/>
            <person name="McNew L.A."/>
            <person name="Daligault H."/>
            <person name="Chapman C."/>
            <person name="Bruce D."/>
            <person name="Karavis M."/>
            <person name="Krepps M."/>
            <person name="McGregor P.A."/>
            <person name="Hong C."/>
            <person name="Park K.H."/>
            <person name="Akmal A."/>
            <person name="Feldman A."/>
            <person name="Lin J.S."/>
            <person name="Chang W.E."/>
            <person name="Higgs B.W."/>
            <person name="Demirev P."/>
            <person name="Lindquist J."/>
            <person name="Liem A."/>
            <person name="Fochler E."/>
            <person name="Read T.D."/>
            <person name="Tapia R."/>
            <person name="Johnson S."/>
            <person name="Bishop-Lilly K.A."/>
            <person name="Detter C."/>
            <person name="Han C."/>
            <person name="Sozhamannan S."/>
            <person name="Rosenzweig C.N."/>
            <person name="Skowronski E.W."/>
        </authorList>
    </citation>
    <scope>NUCLEOTIDE SEQUENCE [LARGE SCALE GENOMIC DNA]</scope>
    <source>
        <strain evidence="1 2">1942</strain>
    </source>
</reference>
<evidence type="ECO:0000313" key="1">
    <source>
        <dbReference type="EMBL" id="ADP31970.1"/>
    </source>
</evidence>
<organism evidence="1 2">
    <name type="scientific">Bacillus atrophaeus (strain 1942)</name>
    <dbReference type="NCBI Taxonomy" id="720555"/>
    <lineage>
        <taxon>Bacteria</taxon>
        <taxon>Bacillati</taxon>
        <taxon>Bacillota</taxon>
        <taxon>Bacilli</taxon>
        <taxon>Bacillales</taxon>
        <taxon>Bacillaceae</taxon>
        <taxon>Bacillus</taxon>
    </lineage>
</organism>
<dbReference type="PROSITE" id="PS51257">
    <property type="entry name" value="PROKAR_LIPOPROTEIN"/>
    <property type="match status" value="1"/>
</dbReference>
<dbReference type="RefSeq" id="WP_003329130.1">
    <property type="nucleotide sequence ID" value="NC_014639.1"/>
</dbReference>
<keyword evidence="1" id="KW-0449">Lipoprotein</keyword>
<gene>
    <name evidence="1" type="ordered locus">BATR1942_05080</name>
</gene>
<dbReference type="GeneID" id="92916697"/>
<protein>
    <submittedName>
        <fullName evidence="1">Small peptidoglycan-associated lipoprotein</fullName>
    </submittedName>
</protein>
<keyword evidence="2" id="KW-1185">Reference proteome</keyword>
<accession>A0ABM5LW17</accession>